<feature type="compositionally biased region" description="Low complexity" evidence="1">
    <location>
        <begin position="65"/>
        <end position="79"/>
    </location>
</feature>
<feature type="region of interest" description="Disordered" evidence="1">
    <location>
        <begin position="1"/>
        <end position="163"/>
    </location>
</feature>
<accession>A0A0M3J7N3</accession>
<reference evidence="4" key="1">
    <citation type="submission" date="2017-02" db="UniProtKB">
        <authorList>
            <consortium name="WormBaseParasite"/>
        </authorList>
    </citation>
    <scope>IDENTIFICATION</scope>
</reference>
<dbReference type="OrthoDB" id="10035579at2759"/>
<dbReference type="WBParaSite" id="ASIM_0000358101-mRNA-1">
    <property type="protein sequence ID" value="ASIM_0000358101-mRNA-1"/>
    <property type="gene ID" value="ASIM_0000358101"/>
</dbReference>
<proteinExistence type="predicted"/>
<evidence type="ECO:0000256" key="1">
    <source>
        <dbReference type="SAM" id="MobiDB-lite"/>
    </source>
</evidence>
<dbReference type="AlphaFoldDB" id="A0A0M3J7N3"/>
<dbReference type="Proteomes" id="UP000267096">
    <property type="component" value="Unassembled WGS sequence"/>
</dbReference>
<organism evidence="4">
    <name type="scientific">Anisakis simplex</name>
    <name type="common">Herring worm</name>
    <dbReference type="NCBI Taxonomy" id="6269"/>
    <lineage>
        <taxon>Eukaryota</taxon>
        <taxon>Metazoa</taxon>
        <taxon>Ecdysozoa</taxon>
        <taxon>Nematoda</taxon>
        <taxon>Chromadorea</taxon>
        <taxon>Rhabditida</taxon>
        <taxon>Spirurina</taxon>
        <taxon>Ascaridomorpha</taxon>
        <taxon>Ascaridoidea</taxon>
        <taxon>Anisakidae</taxon>
        <taxon>Anisakis</taxon>
        <taxon>Anisakis simplex complex</taxon>
    </lineage>
</organism>
<protein>
    <submittedName>
        <fullName evidence="2 4">Uncharacterized protein</fullName>
    </submittedName>
</protein>
<feature type="compositionally biased region" description="Low complexity" evidence="1">
    <location>
        <begin position="132"/>
        <end position="148"/>
    </location>
</feature>
<keyword evidence="3" id="KW-1185">Reference proteome</keyword>
<name>A0A0M3J7N3_ANISI</name>
<evidence type="ECO:0000313" key="3">
    <source>
        <dbReference type="Proteomes" id="UP000267096"/>
    </source>
</evidence>
<evidence type="ECO:0000313" key="2">
    <source>
        <dbReference type="EMBL" id="VDK21674.1"/>
    </source>
</evidence>
<feature type="compositionally biased region" description="Low complexity" evidence="1">
    <location>
        <begin position="97"/>
        <end position="106"/>
    </location>
</feature>
<dbReference type="EMBL" id="UYRR01005283">
    <property type="protein sequence ID" value="VDK21674.1"/>
    <property type="molecule type" value="Genomic_DNA"/>
</dbReference>
<gene>
    <name evidence="2" type="ORF">ASIM_LOCUS3418</name>
</gene>
<evidence type="ECO:0000313" key="4">
    <source>
        <dbReference type="WBParaSite" id="ASIM_0000358101-mRNA-1"/>
    </source>
</evidence>
<reference evidence="2 3" key="2">
    <citation type="submission" date="2018-11" db="EMBL/GenBank/DDBJ databases">
        <authorList>
            <consortium name="Pathogen Informatics"/>
        </authorList>
    </citation>
    <scope>NUCLEOTIDE SEQUENCE [LARGE SCALE GENOMIC DNA]</scope>
</reference>
<sequence length="199" mass="21798">MNDDASNNVINHRNSVSKCNDRKKSATLMIPRSPAETLHSEAGNLEPKQEQCMSLDAESTSNEASSTVASSMTTTSTSSCYIPAQPSGTLSPPVAPPSSLSALSVSIPRSAVHQMRSSTRADRRKSSHSYDDQLQLQLQQQQQQSDCQLGDDEKPRKRRTKMRDNASCVCARVMPFVFEAVVPGQKVKPPRGNPDRRLV</sequence>
<feature type="compositionally biased region" description="Polar residues" evidence="1">
    <location>
        <begin position="1"/>
        <end position="18"/>
    </location>
</feature>